<evidence type="ECO:0008006" key="3">
    <source>
        <dbReference type="Google" id="ProtNLM"/>
    </source>
</evidence>
<dbReference type="Proteomes" id="UP001148614">
    <property type="component" value="Unassembled WGS sequence"/>
</dbReference>
<dbReference type="VEuPathDB" id="FungiDB:F4678DRAFT_471018"/>
<organism evidence="1 2">
    <name type="scientific">Xylaria arbuscula</name>
    <dbReference type="NCBI Taxonomy" id="114810"/>
    <lineage>
        <taxon>Eukaryota</taxon>
        <taxon>Fungi</taxon>
        <taxon>Dikarya</taxon>
        <taxon>Ascomycota</taxon>
        <taxon>Pezizomycotina</taxon>
        <taxon>Sordariomycetes</taxon>
        <taxon>Xylariomycetidae</taxon>
        <taxon>Xylariales</taxon>
        <taxon>Xylariaceae</taxon>
        <taxon>Xylaria</taxon>
    </lineage>
</organism>
<dbReference type="PANTHER" id="PTHR38886:SF1">
    <property type="entry name" value="NACHT-NTPASE AND P-LOOP NTPASES N-TERMINAL DOMAIN-CONTAINING PROTEIN"/>
    <property type="match status" value="1"/>
</dbReference>
<name>A0A9W8NJB6_9PEZI</name>
<accession>A0A9W8NJB6</accession>
<keyword evidence="2" id="KW-1185">Reference proteome</keyword>
<proteinExistence type="predicted"/>
<reference evidence="1" key="1">
    <citation type="submission" date="2022-07" db="EMBL/GenBank/DDBJ databases">
        <title>Genome Sequence of Xylaria arbuscula.</title>
        <authorList>
            <person name="Buettner E."/>
        </authorList>
    </citation>
    <scope>NUCLEOTIDE SEQUENCE</scope>
    <source>
        <strain evidence="1">VT107</strain>
    </source>
</reference>
<comment type="caution">
    <text evidence="1">The sequence shown here is derived from an EMBL/GenBank/DDBJ whole genome shotgun (WGS) entry which is preliminary data.</text>
</comment>
<evidence type="ECO:0000313" key="1">
    <source>
        <dbReference type="EMBL" id="KAJ3577965.1"/>
    </source>
</evidence>
<protein>
    <recommendedName>
        <fullName evidence="3">Fungal N-terminal domain-containing protein</fullName>
    </recommendedName>
</protein>
<dbReference type="PANTHER" id="PTHR38886">
    <property type="entry name" value="SESA DOMAIN-CONTAINING PROTEIN"/>
    <property type="match status" value="1"/>
</dbReference>
<gene>
    <name evidence="1" type="ORF">NPX13_g2600</name>
</gene>
<dbReference type="EMBL" id="JANPWZ010000281">
    <property type="protein sequence ID" value="KAJ3577965.1"/>
    <property type="molecule type" value="Genomic_DNA"/>
</dbReference>
<sequence>MASPVSFGDAYQMAKLAYRLGHAFTKGRKSAPAEFREVESQLYSLSTALGAIHEAIDKGVIGLPDETSAQSSDTSSTSSLLIVMKSCQETLSHLDKITKRYGCLSDEKSQGNERTSFRRWSKEVQRNWRKVLWTTEGGDLATLRSQLTLHTNSLGLVMGVINQYVPPHPPCHACPTKAQIPDRASASNLQTSVSESSSMLQEIYQWFLENLKNAKSIEVVDQGLGGQHRSPPSRVYFSLQAEGFSCSRATFVTDQATVKLSENTSKQRDSLFRCQCLSPTISQDARPHEDQVSALTCLKWFEEDFVNKLGLWKACDLLQQGRSTILAHLSPNQQNIRILNVIGDVSTLPVHSVTFFSGEKTLTEKAVESVKLLHYKNMPIRSVRSSVVTPKPEESFENKAELVIFYNTDRGSREEISQSVISCTSVGSLETTEGCTSFKLKRVNCTTIMEDTQSYTLDEVEILLSFNNFETAKSFRMKVEEMRVELFAINLEHPRPDENVVLQLQADEVSCDDFHIEDAAITVVSQPGDRYRLIVRSRNGCTTLSQQLAQDFMSSWTPGNLPKFSSQTDVIQLTERGQGIFRTQTKKKTLGHLHLSVANGGDRLLDMGLATLVQSSPQQALSATGEENTAEAN</sequence>
<dbReference type="AlphaFoldDB" id="A0A9W8NJB6"/>
<evidence type="ECO:0000313" key="2">
    <source>
        <dbReference type="Proteomes" id="UP001148614"/>
    </source>
</evidence>